<gene>
    <name evidence="1" type="ORF">C6I21_08100</name>
</gene>
<dbReference type="Proteomes" id="UP000243650">
    <property type="component" value="Unassembled WGS sequence"/>
</dbReference>
<evidence type="ECO:0000313" key="1">
    <source>
        <dbReference type="EMBL" id="PRO65849.1"/>
    </source>
</evidence>
<keyword evidence="2" id="KW-1185">Reference proteome</keyword>
<dbReference type="Pfam" id="PF16161">
    <property type="entry name" value="DUF4867"/>
    <property type="match status" value="1"/>
</dbReference>
<dbReference type="AlphaFoldDB" id="A0A2P6MHT2"/>
<accession>A0A2P6MHT2</accession>
<dbReference type="GO" id="GO:0004848">
    <property type="term" value="F:ureidoglycolate hydrolase activity"/>
    <property type="evidence" value="ECO:0007669"/>
    <property type="project" value="InterPro"/>
</dbReference>
<proteinExistence type="predicted"/>
<dbReference type="EMBL" id="PVNS01000006">
    <property type="protein sequence ID" value="PRO65849.1"/>
    <property type="molecule type" value="Genomic_DNA"/>
</dbReference>
<dbReference type="OrthoDB" id="358393at2"/>
<protein>
    <submittedName>
        <fullName evidence="1">DUF4867 domain-containing protein</fullName>
    </submittedName>
</protein>
<reference evidence="1 2" key="1">
    <citation type="submission" date="2018-03" db="EMBL/GenBank/DDBJ databases">
        <title>Bacillus urumqiensis sp. nov., a moderately haloalkaliphilic bacterium isolated from a salt lake.</title>
        <authorList>
            <person name="Zhao B."/>
            <person name="Liao Z."/>
        </authorList>
    </citation>
    <scope>NUCLEOTIDE SEQUENCE [LARGE SCALE GENOMIC DNA]</scope>
    <source>
        <strain evidence="1 2">BZ-SZ-XJ18</strain>
    </source>
</reference>
<name>A0A2P6MHT2_ALKUR</name>
<dbReference type="Gene3D" id="2.60.120.480">
    <property type="entry name" value="Ureidoglycolate hydrolase"/>
    <property type="match status" value="1"/>
</dbReference>
<comment type="caution">
    <text evidence="1">The sequence shown here is derived from an EMBL/GenBank/DDBJ whole genome shotgun (WGS) entry which is preliminary data.</text>
</comment>
<dbReference type="InterPro" id="IPR024060">
    <property type="entry name" value="Ureidoglycolate_lyase_dom_sf"/>
</dbReference>
<dbReference type="RefSeq" id="WP_105958945.1">
    <property type="nucleotide sequence ID" value="NZ_PVNS01000006.1"/>
</dbReference>
<dbReference type="InterPro" id="IPR032358">
    <property type="entry name" value="DUF4867"/>
</dbReference>
<organism evidence="1 2">
    <name type="scientific">Alkalicoccus urumqiensis</name>
    <name type="common">Bacillus urumqiensis</name>
    <dbReference type="NCBI Taxonomy" id="1548213"/>
    <lineage>
        <taxon>Bacteria</taxon>
        <taxon>Bacillati</taxon>
        <taxon>Bacillota</taxon>
        <taxon>Bacilli</taxon>
        <taxon>Bacillales</taxon>
        <taxon>Bacillaceae</taxon>
        <taxon>Alkalicoccus</taxon>
    </lineage>
</organism>
<sequence length="238" mass="26648">MKPQKVMMFLKRYLKVVLFMPAVSLSDERIPLQHLTSSRFTKYGTLLDADAFQAAVPALQRKAMPEAGNVYVASDPSLEDDSSLVQEAETVFGEMDIQVGYCNGYTNAVNALEYHKSSEINVAATDFILCLGRLEKGKSTFDLNQAEFFYVKKGEAFELYPEVLHFAPMAVCGDGFQCLVILPRGTNEELTREASRRQDPVLFKKNKWLLAHPERDVLIDQGAVPGLLGDNIYVKGRQ</sequence>
<evidence type="ECO:0000313" key="2">
    <source>
        <dbReference type="Proteomes" id="UP000243650"/>
    </source>
</evidence>